<dbReference type="AlphaFoldDB" id="A0A371E8Y9"/>
<dbReference type="EMBL" id="QJKJ01015453">
    <property type="protein sequence ID" value="RDX62510.1"/>
    <property type="molecule type" value="Genomic_DNA"/>
</dbReference>
<dbReference type="OrthoDB" id="997799at2759"/>
<gene>
    <name evidence="1" type="ORF">CR513_59154</name>
</gene>
<keyword evidence="2" id="KW-1185">Reference proteome</keyword>
<evidence type="ECO:0000313" key="1">
    <source>
        <dbReference type="EMBL" id="RDX62510.1"/>
    </source>
</evidence>
<proteinExistence type="predicted"/>
<comment type="caution">
    <text evidence="1">The sequence shown here is derived from an EMBL/GenBank/DDBJ whole genome shotgun (WGS) entry which is preliminary data.</text>
</comment>
<sequence>MHDSKEGLLPMLHSMFLSKGQSFTTSDERERMSKISYTLTIGSIMCGMICIQSNYLRRTKDSFLVYGGKEELIIWGYTNANFQINHDDS</sequence>
<name>A0A371E8Y9_MUCPR</name>
<evidence type="ECO:0000313" key="2">
    <source>
        <dbReference type="Proteomes" id="UP000257109"/>
    </source>
</evidence>
<dbReference type="Proteomes" id="UP000257109">
    <property type="component" value="Unassembled WGS sequence"/>
</dbReference>
<reference evidence="1" key="1">
    <citation type="submission" date="2018-05" db="EMBL/GenBank/DDBJ databases">
        <title>Draft genome of Mucuna pruriens seed.</title>
        <authorList>
            <person name="Nnadi N.E."/>
            <person name="Vos R."/>
            <person name="Hasami M.H."/>
            <person name="Devisetty U.K."/>
            <person name="Aguiy J.C."/>
        </authorList>
    </citation>
    <scope>NUCLEOTIDE SEQUENCE [LARGE SCALE GENOMIC DNA]</scope>
    <source>
        <strain evidence="1">JCA_2017</strain>
    </source>
</reference>
<accession>A0A371E8Y9</accession>
<feature type="non-terminal residue" evidence="1">
    <location>
        <position position="1"/>
    </location>
</feature>
<organism evidence="1 2">
    <name type="scientific">Mucuna pruriens</name>
    <name type="common">Velvet bean</name>
    <name type="synonym">Dolichos pruriens</name>
    <dbReference type="NCBI Taxonomy" id="157652"/>
    <lineage>
        <taxon>Eukaryota</taxon>
        <taxon>Viridiplantae</taxon>
        <taxon>Streptophyta</taxon>
        <taxon>Embryophyta</taxon>
        <taxon>Tracheophyta</taxon>
        <taxon>Spermatophyta</taxon>
        <taxon>Magnoliopsida</taxon>
        <taxon>eudicotyledons</taxon>
        <taxon>Gunneridae</taxon>
        <taxon>Pentapetalae</taxon>
        <taxon>rosids</taxon>
        <taxon>fabids</taxon>
        <taxon>Fabales</taxon>
        <taxon>Fabaceae</taxon>
        <taxon>Papilionoideae</taxon>
        <taxon>50 kb inversion clade</taxon>
        <taxon>NPAAA clade</taxon>
        <taxon>indigoferoid/millettioid clade</taxon>
        <taxon>Phaseoleae</taxon>
        <taxon>Mucuna</taxon>
    </lineage>
</organism>
<protein>
    <submittedName>
        <fullName evidence="1">Uncharacterized protein</fullName>
    </submittedName>
</protein>